<evidence type="ECO:0000256" key="2">
    <source>
        <dbReference type="ARBA" id="ARBA00022679"/>
    </source>
</evidence>
<feature type="domain" description="Poly A polymerase head" evidence="12">
    <location>
        <begin position="22"/>
        <end position="142"/>
    </location>
</feature>
<dbReference type="InterPro" id="IPR043519">
    <property type="entry name" value="NT_sf"/>
</dbReference>
<keyword evidence="5 11" id="KW-0479">Metal-binding</keyword>
<dbReference type="InterPro" id="IPR023068">
    <property type="entry name" value="CCA-adding_enz_firmicutes"/>
</dbReference>
<comment type="subunit">
    <text evidence="11">Homodimer.</text>
</comment>
<dbReference type="InterPro" id="IPR050264">
    <property type="entry name" value="Bact_CCA-adding_enz_type3_sf"/>
</dbReference>
<feature type="binding site" evidence="11">
    <location>
        <position position="154"/>
    </location>
    <ligand>
        <name>ATP</name>
        <dbReference type="ChEBI" id="CHEBI:30616"/>
    </ligand>
</feature>
<dbReference type="HAMAP" id="MF_01263">
    <property type="entry name" value="CCA_bact_type3"/>
    <property type="match status" value="1"/>
</dbReference>
<dbReference type="NCBIfam" id="NF009814">
    <property type="entry name" value="PRK13299.1"/>
    <property type="match status" value="1"/>
</dbReference>
<feature type="binding site" evidence="11">
    <location>
        <position position="111"/>
    </location>
    <ligand>
        <name>ATP</name>
        <dbReference type="ChEBI" id="CHEBI:30616"/>
    </ligand>
</feature>
<evidence type="ECO:0000259" key="13">
    <source>
        <dbReference type="Pfam" id="PF12627"/>
    </source>
</evidence>
<dbReference type="GO" id="GO:0160016">
    <property type="term" value="F:CCACCA tRNA nucleotidyltransferase activity"/>
    <property type="evidence" value="ECO:0007669"/>
    <property type="project" value="RHEA"/>
</dbReference>
<keyword evidence="6 11" id="KW-0547">Nucleotide-binding</keyword>
<dbReference type="PANTHER" id="PTHR46173">
    <property type="entry name" value="CCA TRNA NUCLEOTIDYLTRANSFERASE 1, MITOCHONDRIAL"/>
    <property type="match status" value="1"/>
</dbReference>
<keyword evidence="9 11" id="KW-0460">Magnesium</keyword>
<evidence type="ECO:0000256" key="5">
    <source>
        <dbReference type="ARBA" id="ARBA00022723"/>
    </source>
</evidence>
<evidence type="ECO:0000256" key="8">
    <source>
        <dbReference type="ARBA" id="ARBA00022840"/>
    </source>
</evidence>
<dbReference type="InterPro" id="IPR032828">
    <property type="entry name" value="PolyA_RNA-bd"/>
</dbReference>
<keyword evidence="8 11" id="KW-0067">ATP-binding</keyword>
<accession>A0A1L3MQK7</accession>
<dbReference type="GO" id="GO:0042245">
    <property type="term" value="P:RNA repair"/>
    <property type="evidence" value="ECO:0007669"/>
    <property type="project" value="UniProtKB-KW"/>
</dbReference>
<keyword evidence="3 11" id="KW-0819">tRNA processing</keyword>
<comment type="catalytic activity">
    <reaction evidence="11">
        <text>a tRNA with a 3' CCA end + 2 CTP + ATP = a tRNA with a 3' CCACCA end + 3 diphosphate</text>
        <dbReference type="Rhea" id="RHEA:76235"/>
        <dbReference type="Rhea" id="RHEA-COMP:10468"/>
        <dbReference type="Rhea" id="RHEA-COMP:18655"/>
        <dbReference type="ChEBI" id="CHEBI:30616"/>
        <dbReference type="ChEBI" id="CHEBI:33019"/>
        <dbReference type="ChEBI" id="CHEBI:37563"/>
        <dbReference type="ChEBI" id="CHEBI:83071"/>
        <dbReference type="ChEBI" id="CHEBI:195187"/>
    </reaction>
</comment>
<gene>
    <name evidence="11" type="primary">cca</name>
    <name evidence="15" type="ORF">A9C19_07625</name>
</gene>
<evidence type="ECO:0000256" key="6">
    <source>
        <dbReference type="ARBA" id="ARBA00022741"/>
    </source>
</evidence>
<dbReference type="STRING" id="1547283.A9C19_07625"/>
<keyword evidence="10 11" id="KW-0694">RNA-binding</keyword>
<feature type="binding site" evidence="11">
    <location>
        <position position="163"/>
    </location>
    <ligand>
        <name>CTP</name>
        <dbReference type="ChEBI" id="CHEBI:37563"/>
    </ligand>
</feature>
<feature type="binding site" evidence="11">
    <location>
        <position position="157"/>
    </location>
    <ligand>
        <name>CTP</name>
        <dbReference type="ChEBI" id="CHEBI:37563"/>
    </ligand>
</feature>
<evidence type="ECO:0000313" key="16">
    <source>
        <dbReference type="Proteomes" id="UP000181936"/>
    </source>
</evidence>
<dbReference type="InterPro" id="IPR032810">
    <property type="entry name" value="CCA-adding_enz_C"/>
</dbReference>
<name>A0A1L3MQK7_9BACI</name>
<evidence type="ECO:0000259" key="12">
    <source>
        <dbReference type="Pfam" id="PF01743"/>
    </source>
</evidence>
<feature type="binding site" evidence="11">
    <location>
        <position position="160"/>
    </location>
    <ligand>
        <name>ATP</name>
        <dbReference type="ChEBI" id="CHEBI:30616"/>
    </ligand>
</feature>
<feature type="binding site" evidence="11">
    <location>
        <position position="163"/>
    </location>
    <ligand>
        <name>ATP</name>
        <dbReference type="ChEBI" id="CHEBI:30616"/>
    </ligand>
</feature>
<feature type="binding site" evidence="11">
    <location>
        <position position="30"/>
    </location>
    <ligand>
        <name>CTP</name>
        <dbReference type="ChEBI" id="CHEBI:37563"/>
    </ligand>
</feature>
<protein>
    <recommendedName>
        <fullName evidence="11">CCA-adding enzyme</fullName>
        <ecNumber evidence="11">2.7.7.72</ecNumber>
    </recommendedName>
    <alternativeName>
        <fullName evidence="11">CCA tRNA nucleotidyltransferase</fullName>
    </alternativeName>
    <alternativeName>
        <fullName evidence="11">tRNA CCA-pyrophosphorylase</fullName>
    </alternativeName>
    <alternativeName>
        <fullName evidence="11">tRNA adenylyl-/cytidylyl- transferase</fullName>
    </alternativeName>
    <alternativeName>
        <fullName evidence="11">tRNA nucleotidyltransferase</fullName>
    </alternativeName>
    <alternativeName>
        <fullName evidence="11">tRNA-NT</fullName>
    </alternativeName>
</protein>
<evidence type="ECO:0000256" key="3">
    <source>
        <dbReference type="ARBA" id="ARBA00022694"/>
    </source>
</evidence>
<comment type="similarity">
    <text evidence="11">Belongs to the tRNA nucleotidyltransferase/poly(A) polymerase family. Bacterial CCA-adding enzyme type 3 subfamily.</text>
</comment>
<dbReference type="InterPro" id="IPR002646">
    <property type="entry name" value="PolA_pol_head_dom"/>
</dbReference>
<sequence>MNTPFLEAMPIIELLHSAGYEAYFVGGAVRDVLLGREIGDIDIATSAKPEEIQDLFSKTIDVGAEHGTIIVLHEGNSFEVTTFRSESEYDDFRRPRQVDFISSLEEDLKRRDFTINAMAMDVKGQIIDYFHGQSDLAERVIRTVGIPAERFHEDALRMLRAVRFVSQLQFQLTDETKEAIRSNAHLLNKISIERKVVEVEKLLVGNGFKEALYSLINLDIHSYLPGFHQSYDQISQLAELPLHKITRRDQLWTILAYIVKPIEVESFLRQWKLPNKLIRAVHKNLHFLHKRLDHIEWTEILIYEAGEETAKTVELLVSVLHPLREANEMYQIIEAIVKELPILTKKELDITGKEVLDWLNKEPGPWVSKTISQIECAVVKKEIPNQAAAIKEWVLNCNQK</sequence>
<evidence type="ECO:0000256" key="1">
    <source>
        <dbReference type="ARBA" id="ARBA00001946"/>
    </source>
</evidence>
<dbReference type="Gene3D" id="3.30.460.10">
    <property type="entry name" value="Beta Polymerase, domain 2"/>
    <property type="match status" value="1"/>
</dbReference>
<evidence type="ECO:0000256" key="11">
    <source>
        <dbReference type="HAMAP-Rule" id="MF_01263"/>
    </source>
</evidence>
<feature type="domain" description="tRNA nucleotidyltransferase/poly(A) polymerase RNA and SrmB- binding" evidence="13">
    <location>
        <begin position="170"/>
        <end position="228"/>
    </location>
</feature>
<evidence type="ECO:0000256" key="7">
    <source>
        <dbReference type="ARBA" id="ARBA00022800"/>
    </source>
</evidence>
<feature type="domain" description="CCA-adding enzyme C-terminal" evidence="14">
    <location>
        <begin position="244"/>
        <end position="394"/>
    </location>
</feature>
<organism evidence="15 16">
    <name type="scientific">Bacillus weihaiensis</name>
    <dbReference type="NCBI Taxonomy" id="1547283"/>
    <lineage>
        <taxon>Bacteria</taxon>
        <taxon>Bacillati</taxon>
        <taxon>Bacillota</taxon>
        <taxon>Bacilli</taxon>
        <taxon>Bacillales</taxon>
        <taxon>Bacillaceae</taxon>
        <taxon>Bacillus</taxon>
    </lineage>
</organism>
<feature type="binding site" evidence="11">
    <location>
        <position position="27"/>
    </location>
    <ligand>
        <name>ATP</name>
        <dbReference type="ChEBI" id="CHEBI:30616"/>
    </ligand>
</feature>
<feature type="binding site" evidence="11">
    <location>
        <position position="157"/>
    </location>
    <ligand>
        <name>ATP</name>
        <dbReference type="ChEBI" id="CHEBI:30616"/>
    </ligand>
</feature>
<dbReference type="GO" id="GO:0005524">
    <property type="term" value="F:ATP binding"/>
    <property type="evidence" value="ECO:0007669"/>
    <property type="project" value="UniProtKB-UniRule"/>
</dbReference>
<reference evidence="15 16" key="1">
    <citation type="journal article" date="2016" name="Sci. Rep.">
        <title>Complete genome sequence and transcriptomic analysis of a novel marine strain Bacillus weihaiensis reveals the mechanism of brown algae degradation.</title>
        <authorList>
            <person name="Zhu Y."/>
            <person name="Chen P."/>
            <person name="Bao Y."/>
            <person name="Men Y."/>
            <person name="Zeng Y."/>
            <person name="Yang J."/>
            <person name="Sun J."/>
            <person name="Sun Y."/>
        </authorList>
    </citation>
    <scope>NUCLEOTIDE SEQUENCE [LARGE SCALE GENOMIC DNA]</scope>
    <source>
        <strain evidence="15 16">Alg07</strain>
    </source>
</reference>
<feature type="binding site" evidence="11">
    <location>
        <position position="30"/>
    </location>
    <ligand>
        <name>ATP</name>
        <dbReference type="ChEBI" id="CHEBI:30616"/>
    </ligand>
</feature>
<feature type="binding site" evidence="11">
    <location>
        <position position="160"/>
    </location>
    <ligand>
        <name>CTP</name>
        <dbReference type="ChEBI" id="CHEBI:37563"/>
    </ligand>
</feature>
<dbReference type="GO" id="GO:0000049">
    <property type="term" value="F:tRNA binding"/>
    <property type="evidence" value="ECO:0007669"/>
    <property type="project" value="UniProtKB-UniRule"/>
</dbReference>
<comment type="miscellaneous">
    <text evidence="11">A single active site specifically recognizes both ATP and CTP and is responsible for their addition.</text>
</comment>
<dbReference type="Gene3D" id="1.10.246.80">
    <property type="match status" value="1"/>
</dbReference>
<comment type="function">
    <text evidence="11">Catalyzes the addition and repair of the essential 3'-terminal CCA sequence in tRNAs without using a nucleic acid template. Adds these three nucleotides in the order of C, C, and A to the tRNA nucleotide-73, using CTP and ATP as substrates and producing inorganic pyrophosphate. tRNA 3'-terminal CCA addition is required both for tRNA processing and repair. Also involved in tRNA surveillance by mediating tandem CCA addition to generate a CCACCA at the 3' terminus of unstable tRNAs. While stable tRNAs receive only 3'-terminal CCA, unstable tRNAs are marked with CCACCA and rapidly degraded.</text>
</comment>
<keyword evidence="4 11" id="KW-0548">Nucleotidyltransferase</keyword>
<dbReference type="PANTHER" id="PTHR46173:SF1">
    <property type="entry name" value="CCA TRNA NUCLEOTIDYLTRANSFERASE 1, MITOCHONDRIAL"/>
    <property type="match status" value="1"/>
</dbReference>
<dbReference type="RefSeq" id="WP_072579417.1">
    <property type="nucleotide sequence ID" value="NZ_CP016020.1"/>
</dbReference>
<dbReference type="KEGG" id="bwh:A9C19_07625"/>
<feature type="binding site" evidence="11">
    <location>
        <position position="42"/>
    </location>
    <ligand>
        <name>Mg(2+)</name>
        <dbReference type="ChEBI" id="CHEBI:18420"/>
    </ligand>
</feature>
<dbReference type="Pfam" id="PF13735">
    <property type="entry name" value="tRNA_NucTran2_2"/>
    <property type="match status" value="1"/>
</dbReference>
<feature type="binding site" evidence="11">
    <location>
        <position position="154"/>
    </location>
    <ligand>
        <name>CTP</name>
        <dbReference type="ChEBI" id="CHEBI:37563"/>
    </ligand>
</feature>
<dbReference type="EC" id="2.7.7.72" evidence="11"/>
<dbReference type="Pfam" id="PF01743">
    <property type="entry name" value="PolyA_pol"/>
    <property type="match status" value="1"/>
</dbReference>
<dbReference type="SUPFAM" id="SSF81891">
    <property type="entry name" value="Poly A polymerase C-terminal region-like"/>
    <property type="match status" value="1"/>
</dbReference>
<dbReference type="Pfam" id="PF12627">
    <property type="entry name" value="PolyA_pol_RNAbd"/>
    <property type="match status" value="1"/>
</dbReference>
<feature type="binding site" evidence="11">
    <location>
        <position position="111"/>
    </location>
    <ligand>
        <name>CTP</name>
        <dbReference type="ChEBI" id="CHEBI:37563"/>
    </ligand>
</feature>
<keyword evidence="7 11" id="KW-0692">RNA repair</keyword>
<feature type="binding site" evidence="11">
    <location>
        <position position="27"/>
    </location>
    <ligand>
        <name>CTP</name>
        <dbReference type="ChEBI" id="CHEBI:37563"/>
    </ligand>
</feature>
<dbReference type="OrthoDB" id="9805698at2"/>
<evidence type="ECO:0000256" key="9">
    <source>
        <dbReference type="ARBA" id="ARBA00022842"/>
    </source>
</evidence>
<feature type="binding site" evidence="11">
    <location>
        <position position="40"/>
    </location>
    <ligand>
        <name>Mg(2+)</name>
        <dbReference type="ChEBI" id="CHEBI:18420"/>
    </ligand>
</feature>
<dbReference type="GO" id="GO:0004810">
    <property type="term" value="F:CCA tRNA nucleotidyltransferase activity"/>
    <property type="evidence" value="ECO:0007669"/>
    <property type="project" value="UniProtKB-UniRule"/>
</dbReference>
<dbReference type="AlphaFoldDB" id="A0A1L3MQK7"/>
<dbReference type="GO" id="GO:0000287">
    <property type="term" value="F:magnesium ion binding"/>
    <property type="evidence" value="ECO:0007669"/>
    <property type="project" value="UniProtKB-UniRule"/>
</dbReference>
<comment type="cofactor">
    <cofactor evidence="1 11">
        <name>Mg(2+)</name>
        <dbReference type="ChEBI" id="CHEBI:18420"/>
    </cofactor>
</comment>
<keyword evidence="2 11" id="KW-0808">Transferase</keyword>
<dbReference type="EMBL" id="CP016020">
    <property type="protein sequence ID" value="APH04628.1"/>
    <property type="molecule type" value="Genomic_DNA"/>
</dbReference>
<dbReference type="GO" id="GO:0001680">
    <property type="term" value="P:tRNA 3'-terminal CCA addition"/>
    <property type="evidence" value="ECO:0007669"/>
    <property type="project" value="UniProtKB-UniRule"/>
</dbReference>
<proteinExistence type="inferred from homology"/>
<dbReference type="SUPFAM" id="SSF81301">
    <property type="entry name" value="Nucleotidyltransferase"/>
    <property type="match status" value="1"/>
</dbReference>
<dbReference type="CDD" id="cd05398">
    <property type="entry name" value="NT_ClassII-CCAase"/>
    <property type="match status" value="1"/>
</dbReference>
<evidence type="ECO:0000256" key="10">
    <source>
        <dbReference type="ARBA" id="ARBA00022884"/>
    </source>
</evidence>
<dbReference type="Gene3D" id="1.10.110.30">
    <property type="match status" value="1"/>
</dbReference>
<dbReference type="Gene3D" id="1.20.58.560">
    <property type="match status" value="1"/>
</dbReference>
<dbReference type="Proteomes" id="UP000181936">
    <property type="component" value="Chromosome"/>
</dbReference>
<evidence type="ECO:0000256" key="4">
    <source>
        <dbReference type="ARBA" id="ARBA00022695"/>
    </source>
</evidence>
<keyword evidence="16" id="KW-1185">Reference proteome</keyword>
<evidence type="ECO:0000259" key="14">
    <source>
        <dbReference type="Pfam" id="PF13735"/>
    </source>
</evidence>
<comment type="catalytic activity">
    <reaction evidence="11">
        <text>a tRNA precursor + 2 CTP + ATP = a tRNA with a 3' CCA end + 3 diphosphate</text>
        <dbReference type="Rhea" id="RHEA:14433"/>
        <dbReference type="Rhea" id="RHEA-COMP:10465"/>
        <dbReference type="Rhea" id="RHEA-COMP:10468"/>
        <dbReference type="ChEBI" id="CHEBI:30616"/>
        <dbReference type="ChEBI" id="CHEBI:33019"/>
        <dbReference type="ChEBI" id="CHEBI:37563"/>
        <dbReference type="ChEBI" id="CHEBI:74896"/>
        <dbReference type="ChEBI" id="CHEBI:83071"/>
        <dbReference type="EC" id="2.7.7.72"/>
    </reaction>
</comment>
<evidence type="ECO:0000313" key="15">
    <source>
        <dbReference type="EMBL" id="APH04628.1"/>
    </source>
</evidence>